<accession>A0A1X7T641</accession>
<dbReference type="eggNOG" id="KOG0211">
    <property type="taxonomic scope" value="Eukaryota"/>
</dbReference>
<evidence type="ECO:0000313" key="1">
    <source>
        <dbReference type="EnsemblMetazoa" id="Aqu2.1.09993_001"/>
    </source>
</evidence>
<proteinExistence type="predicted"/>
<dbReference type="Gene3D" id="1.25.10.10">
    <property type="entry name" value="Leucine-rich Repeat Variant"/>
    <property type="match status" value="1"/>
</dbReference>
<dbReference type="STRING" id="400682.A0A1X7T641"/>
<sequence length="98" mass="11419">MLGSNRTVSDLLSVVNEYATKDLDDVKTGVLAHLSEFFEMLPSDVRKENFPSILNGILDTENEKNWRYRDSLADLTTGRHEEYMYLYLWLLAIIILNY</sequence>
<organism evidence="1">
    <name type="scientific">Amphimedon queenslandica</name>
    <name type="common">Sponge</name>
    <dbReference type="NCBI Taxonomy" id="400682"/>
    <lineage>
        <taxon>Eukaryota</taxon>
        <taxon>Metazoa</taxon>
        <taxon>Porifera</taxon>
        <taxon>Demospongiae</taxon>
        <taxon>Heteroscleromorpha</taxon>
        <taxon>Haplosclerida</taxon>
        <taxon>Niphatidae</taxon>
        <taxon>Amphimedon</taxon>
    </lineage>
</organism>
<protein>
    <submittedName>
        <fullName evidence="1">Uncharacterized protein</fullName>
    </submittedName>
</protein>
<dbReference type="OrthoDB" id="340346at2759"/>
<dbReference type="EnsemblMetazoa" id="Aqu2.1.09993_001">
    <property type="protein sequence ID" value="Aqu2.1.09993_001"/>
    <property type="gene ID" value="Aqu2.1.09993"/>
</dbReference>
<name>A0A1X7T641_AMPQE</name>
<dbReference type="InParanoid" id="A0A1X7T641"/>
<dbReference type="InterPro" id="IPR011989">
    <property type="entry name" value="ARM-like"/>
</dbReference>
<reference evidence="1" key="1">
    <citation type="submission" date="2017-05" db="UniProtKB">
        <authorList>
            <consortium name="EnsemblMetazoa"/>
        </authorList>
    </citation>
    <scope>IDENTIFICATION</scope>
</reference>
<dbReference type="AlphaFoldDB" id="A0A1X7T641"/>